<dbReference type="PRINTS" id="PR00909">
    <property type="entry name" value="SPERMDNBNDNG"/>
</dbReference>
<sequence>MFKKTGKLLASTAAICALASPLTMAAEKVLNVYNWSDYIAEDTIAKFEEKTGIKVVYDVFDSNEVLEAKLLSGKTGFDIVVPSASFMARQIEAGVFAPLDKEKLSNWKNLDGNLMALLETYDKGNAHSFPYLWGTTGIGYNPELVAKYLGEDAPVNSWDLIFKEENISKLNQCGVALLDAPTEVIPAALKYLGLNPNSTDKGDYKQAEALLQKIRPHITYFHSSKFITDLANGDICVAVGWSGDILQAADRADEAENGVAVEYVIPKEGAGMWFDMLAIPKDAENIDEAYAFLNYLLEPEVMAEIQNYVSYASGNKAALTMVDEEITSNPGIYPTEEAEKNLYVFEVLPPKIDRLVTRTFTKLKTNK</sequence>
<keyword evidence="4 5" id="KW-0574">Periplasm</keyword>
<keyword evidence="3 6" id="KW-0732">Signal</keyword>
<evidence type="ECO:0000256" key="6">
    <source>
        <dbReference type="SAM" id="SignalP"/>
    </source>
</evidence>
<reference evidence="8" key="1">
    <citation type="journal article" date="2019" name="Int. J. Syst. Evol. Microbiol.">
        <title>The Global Catalogue of Microorganisms (GCM) 10K type strain sequencing project: providing services to taxonomists for standard genome sequencing and annotation.</title>
        <authorList>
            <consortium name="The Broad Institute Genomics Platform"/>
            <consortium name="The Broad Institute Genome Sequencing Center for Infectious Disease"/>
            <person name="Wu L."/>
            <person name="Ma J."/>
        </authorList>
    </citation>
    <scope>NUCLEOTIDE SEQUENCE [LARGE SCALE GENOMIC DNA]</scope>
    <source>
        <strain evidence="8">JCM 17805</strain>
    </source>
</reference>
<dbReference type="InterPro" id="IPR001188">
    <property type="entry name" value="Sperm_putr-bd"/>
</dbReference>
<dbReference type="Gene3D" id="3.40.190.10">
    <property type="entry name" value="Periplasmic binding protein-like II"/>
    <property type="match status" value="2"/>
</dbReference>
<evidence type="ECO:0000313" key="8">
    <source>
        <dbReference type="Proteomes" id="UP001500604"/>
    </source>
</evidence>
<evidence type="ECO:0000256" key="5">
    <source>
        <dbReference type="PIRNR" id="PIRNR019574"/>
    </source>
</evidence>
<dbReference type="SUPFAM" id="SSF53850">
    <property type="entry name" value="Periplasmic binding protein-like II"/>
    <property type="match status" value="1"/>
</dbReference>
<accession>A0ABP8V8J8</accession>
<keyword evidence="2 5" id="KW-0813">Transport</keyword>
<comment type="function">
    <text evidence="5">Required for the activity of the bacterial periplasmic transport system of putrescine.</text>
</comment>
<feature type="chain" id="PRO_5045159065" description="Putrescine-binding periplasmic protein" evidence="6">
    <location>
        <begin position="26"/>
        <end position="367"/>
    </location>
</feature>
<dbReference type="Pfam" id="PF13416">
    <property type="entry name" value="SBP_bac_8"/>
    <property type="match status" value="1"/>
</dbReference>
<name>A0ABP8V8J8_9GAMM</name>
<evidence type="ECO:0000313" key="7">
    <source>
        <dbReference type="EMBL" id="GAA4651749.1"/>
    </source>
</evidence>
<dbReference type="PANTHER" id="PTHR30222">
    <property type="entry name" value="SPERMIDINE/PUTRESCINE-BINDING PERIPLASMIC PROTEIN"/>
    <property type="match status" value="1"/>
</dbReference>
<keyword evidence="8" id="KW-1185">Reference proteome</keyword>
<evidence type="ECO:0000256" key="2">
    <source>
        <dbReference type="ARBA" id="ARBA00022448"/>
    </source>
</evidence>
<dbReference type="InterPro" id="IPR006059">
    <property type="entry name" value="SBP"/>
</dbReference>
<evidence type="ECO:0000256" key="3">
    <source>
        <dbReference type="ARBA" id="ARBA00022729"/>
    </source>
</evidence>
<comment type="similarity">
    <text evidence="5">Belongs to the bacterial solute-binding protein PotD/PotF family.</text>
</comment>
<organism evidence="7 8">
    <name type="scientific">Kistimonas scapharcae</name>
    <dbReference type="NCBI Taxonomy" id="1036133"/>
    <lineage>
        <taxon>Bacteria</taxon>
        <taxon>Pseudomonadati</taxon>
        <taxon>Pseudomonadota</taxon>
        <taxon>Gammaproteobacteria</taxon>
        <taxon>Oceanospirillales</taxon>
        <taxon>Endozoicomonadaceae</taxon>
        <taxon>Kistimonas</taxon>
    </lineage>
</organism>
<dbReference type="CDD" id="cd13659">
    <property type="entry name" value="PBP2_PotF"/>
    <property type="match status" value="1"/>
</dbReference>
<comment type="subcellular location">
    <subcellularLocation>
        <location evidence="1 5">Periplasm</location>
    </subcellularLocation>
</comment>
<proteinExistence type="inferred from homology"/>
<feature type="signal peptide" evidence="6">
    <location>
        <begin position="1"/>
        <end position="25"/>
    </location>
</feature>
<evidence type="ECO:0000256" key="1">
    <source>
        <dbReference type="ARBA" id="ARBA00004418"/>
    </source>
</evidence>
<dbReference type="PIRSF" id="PIRSF019574">
    <property type="entry name" value="Periplasmic_polyamine_BP"/>
    <property type="match status" value="1"/>
</dbReference>
<dbReference type="PANTHER" id="PTHR30222:SF12">
    <property type="entry name" value="NORSPERMIDINE SENSOR"/>
    <property type="match status" value="1"/>
</dbReference>
<dbReference type="RefSeq" id="WP_345198185.1">
    <property type="nucleotide sequence ID" value="NZ_BAABFL010000461.1"/>
</dbReference>
<dbReference type="Proteomes" id="UP001500604">
    <property type="component" value="Unassembled WGS sequence"/>
</dbReference>
<protein>
    <recommendedName>
        <fullName evidence="5">Putrescine-binding periplasmic protein</fullName>
    </recommendedName>
</protein>
<evidence type="ECO:0000256" key="4">
    <source>
        <dbReference type="ARBA" id="ARBA00022764"/>
    </source>
</evidence>
<gene>
    <name evidence="7" type="primary">spuD_2</name>
    <name evidence="7" type="ORF">GCM10023116_40330</name>
</gene>
<comment type="caution">
    <text evidence="7">The sequence shown here is derived from an EMBL/GenBank/DDBJ whole genome shotgun (WGS) entry which is preliminary data.</text>
</comment>
<dbReference type="EMBL" id="BAABFL010000461">
    <property type="protein sequence ID" value="GAA4651749.1"/>
    <property type="molecule type" value="Genomic_DNA"/>
</dbReference>